<keyword evidence="1" id="KW-0812">Transmembrane</keyword>
<keyword evidence="1" id="KW-1133">Transmembrane helix</keyword>
<keyword evidence="2" id="KW-0496">Mitochondrion</keyword>
<feature type="transmembrane region" description="Helical" evidence="1">
    <location>
        <begin position="59"/>
        <end position="77"/>
    </location>
</feature>
<sequence>MEYQLSHGQIGLSPTTLNSSDNTATLIRSIYLINLVKGRSPCFGSNISNCPALVNTNQSLSLGLLALLLILTCWPIIQKVHDHTLNLVVLSLLIWLLVQDLFH</sequence>
<evidence type="ECO:0000256" key="1">
    <source>
        <dbReference type="SAM" id="Phobius"/>
    </source>
</evidence>
<proteinExistence type="predicted"/>
<accession>A0A2H4QBV7</accession>
<dbReference type="EMBL" id="MF422653">
    <property type="protein sequence ID" value="ATX62047.1"/>
    <property type="molecule type" value="Genomic_DNA"/>
</dbReference>
<reference evidence="2" key="1">
    <citation type="submission" date="2017-06" db="EMBL/GenBank/DDBJ databases">
        <title>Intra-specific comparison of mitochondrial genome in Tremella fuciformis suggests a gene evolution hypothesis that the N-terminal was replaced by exogenetic one.</title>
        <authorList>
            <person name="Deng Y."/>
            <person name="Ming R."/>
            <person name="Xie B."/>
        </authorList>
    </citation>
    <scope>NUCLEOTIDE SEQUENCE</scope>
    <source>
        <strain evidence="2">TF09</strain>
    </source>
</reference>
<name>A0A2H4QBV7_9TREE</name>
<keyword evidence="1" id="KW-0472">Membrane</keyword>
<geneLocation type="mitochondrion" evidence="2"/>
<organism evidence="2">
    <name type="scientific">Tremella fuciformis</name>
    <dbReference type="NCBI Taxonomy" id="64657"/>
    <lineage>
        <taxon>Eukaryota</taxon>
        <taxon>Fungi</taxon>
        <taxon>Dikarya</taxon>
        <taxon>Basidiomycota</taxon>
        <taxon>Agaricomycotina</taxon>
        <taxon>Tremellomycetes</taxon>
        <taxon>Tremellales</taxon>
        <taxon>Tremellaceae</taxon>
        <taxon>Tremella</taxon>
    </lineage>
</organism>
<dbReference type="AlphaFoldDB" id="A0A2H4QBV7"/>
<protein>
    <submittedName>
        <fullName evidence="2">Uncharacterized protein</fullName>
    </submittedName>
</protein>
<evidence type="ECO:0000313" key="2">
    <source>
        <dbReference type="EMBL" id="ATX62047.1"/>
    </source>
</evidence>
<gene>
    <name evidence="2" type="primary">orf103</name>
</gene>